<organism evidence="2 3">
    <name type="scientific">Hermanssonia centrifuga</name>
    <dbReference type="NCBI Taxonomy" id="98765"/>
    <lineage>
        <taxon>Eukaryota</taxon>
        <taxon>Fungi</taxon>
        <taxon>Dikarya</taxon>
        <taxon>Basidiomycota</taxon>
        <taxon>Agaricomycotina</taxon>
        <taxon>Agaricomycetes</taxon>
        <taxon>Polyporales</taxon>
        <taxon>Meruliaceae</taxon>
        <taxon>Hermanssonia</taxon>
    </lineage>
</organism>
<keyword evidence="3" id="KW-1185">Reference proteome</keyword>
<evidence type="ECO:0000259" key="1">
    <source>
        <dbReference type="Pfam" id="PF21346"/>
    </source>
</evidence>
<evidence type="ECO:0000313" key="2">
    <source>
        <dbReference type="EMBL" id="PSR72857.1"/>
    </source>
</evidence>
<dbReference type="EMBL" id="MLYV02001127">
    <property type="protein sequence ID" value="PSR72857.1"/>
    <property type="molecule type" value="Genomic_DNA"/>
</dbReference>
<name>A0A2R6NKG7_9APHY</name>
<feature type="domain" description="PcRGLX/YetA-like C-terminal alpha/alpha toroid" evidence="1">
    <location>
        <begin position="20"/>
        <end position="99"/>
    </location>
</feature>
<dbReference type="InterPro" id="IPR048331">
    <property type="entry name" value="PcRGLX/YetA_3rd"/>
</dbReference>
<dbReference type="Proteomes" id="UP000186601">
    <property type="component" value="Unassembled WGS sequence"/>
</dbReference>
<reference evidence="2 3" key="1">
    <citation type="submission" date="2018-02" db="EMBL/GenBank/DDBJ databases">
        <title>Genome sequence of the basidiomycete white-rot fungus Phlebia centrifuga.</title>
        <authorList>
            <person name="Granchi Z."/>
            <person name="Peng M."/>
            <person name="de Vries R.P."/>
            <person name="Hilden K."/>
            <person name="Makela M.R."/>
            <person name="Grigoriev I."/>
            <person name="Riley R."/>
        </authorList>
    </citation>
    <scope>NUCLEOTIDE SEQUENCE [LARGE SCALE GENOMIC DNA]</scope>
    <source>
        <strain evidence="2 3">FBCC195</strain>
    </source>
</reference>
<dbReference type="STRING" id="98765.A0A2R6NKG7"/>
<gene>
    <name evidence="2" type="ORF">PHLCEN_2v11270</name>
</gene>
<accession>A0A2R6NKG7</accession>
<evidence type="ECO:0000313" key="3">
    <source>
        <dbReference type="Proteomes" id="UP000186601"/>
    </source>
</evidence>
<protein>
    <recommendedName>
        <fullName evidence="1">PcRGLX/YetA-like C-terminal alpha/alpha toroid domain-containing protein</fullName>
    </recommendedName>
</protein>
<dbReference type="Pfam" id="PF21346">
    <property type="entry name" value="PcRGLX_3rd"/>
    <property type="match status" value="1"/>
</dbReference>
<comment type="caution">
    <text evidence="2">The sequence shown here is derived from an EMBL/GenBank/DDBJ whole genome shotgun (WGS) entry which is preliminary data.</text>
</comment>
<proteinExistence type="predicted"/>
<dbReference type="AlphaFoldDB" id="A0A2R6NKG7"/>
<sequence>MVAINEVLLRLADTDSSLQKDIPGFQFGLFTGNGAPVGWDADTAHLVDEGGTGDGAYDLMFIFAGGEMFMELMDIITDEPEFDAAWLDFCRLYNASNAE</sequence>
<dbReference type="OrthoDB" id="4798501at2759"/>